<dbReference type="AlphaFoldDB" id="A0A2Z3HPB5"/>
<dbReference type="Gene3D" id="3.40.30.10">
    <property type="entry name" value="Glutaredoxin"/>
    <property type="match status" value="1"/>
</dbReference>
<keyword evidence="1" id="KW-0732">Signal</keyword>
<dbReference type="KEGG" id="phb:HYN04_07390"/>
<evidence type="ECO:0000256" key="2">
    <source>
        <dbReference type="ARBA" id="ARBA00023002"/>
    </source>
</evidence>
<dbReference type="InterPro" id="IPR036249">
    <property type="entry name" value="Thioredoxin-like_sf"/>
</dbReference>
<feature type="domain" description="Thioredoxin" evidence="5">
    <location>
        <begin position="58"/>
        <end position="234"/>
    </location>
</feature>
<keyword evidence="7" id="KW-1185">Reference proteome</keyword>
<sequence>MKAAPLAALLSCALFLGGCKKAFDAVLGDPLRSYLLANPELLEEMATKLQEKKLVQQSEEARKAIASNRAALERDPRDVVFNPNGKITVVEFFDYRCGYCKNIAPELAAMVRGNPDIRLVLKEFPIFGGASDLAARAALTPAGRAGGLAFHEALMEEKTLNETAIMRLSAAAGIRADAISAALRDEAITRQLADTRQLAQNLRIEGTPAFIVGDRMIPGADLEALKAAIEDARRGPLKRPG</sequence>
<name>A0A2Z3HPB5_9CAUL</name>
<dbReference type="Pfam" id="PF18312">
    <property type="entry name" value="ScsC_N"/>
    <property type="match status" value="1"/>
</dbReference>
<dbReference type="InterPro" id="IPR001853">
    <property type="entry name" value="DSBA-like_thioredoxin_dom"/>
</dbReference>
<keyword evidence="2" id="KW-0560">Oxidoreductase</keyword>
<evidence type="ECO:0000256" key="4">
    <source>
        <dbReference type="ARBA" id="ARBA00023284"/>
    </source>
</evidence>
<dbReference type="Proteomes" id="UP000247763">
    <property type="component" value="Chromosome"/>
</dbReference>
<keyword evidence="3" id="KW-1015">Disulfide bond</keyword>
<dbReference type="PANTHER" id="PTHR13887:SF14">
    <property type="entry name" value="DISULFIDE BOND FORMATION PROTEIN D"/>
    <property type="match status" value="1"/>
</dbReference>
<protein>
    <submittedName>
        <fullName evidence="6">Disulfide bond formation protein DsbA</fullName>
    </submittedName>
</protein>
<evidence type="ECO:0000313" key="6">
    <source>
        <dbReference type="EMBL" id="AWM77597.1"/>
    </source>
</evidence>
<evidence type="ECO:0000259" key="5">
    <source>
        <dbReference type="PROSITE" id="PS51352"/>
    </source>
</evidence>
<accession>A0A2Z3HPB5</accession>
<organism evidence="6 7">
    <name type="scientific">Phenylobacterium parvum</name>
    <dbReference type="NCBI Taxonomy" id="2201350"/>
    <lineage>
        <taxon>Bacteria</taxon>
        <taxon>Pseudomonadati</taxon>
        <taxon>Pseudomonadota</taxon>
        <taxon>Alphaproteobacteria</taxon>
        <taxon>Caulobacterales</taxon>
        <taxon>Caulobacteraceae</taxon>
        <taxon>Phenylobacterium</taxon>
    </lineage>
</organism>
<dbReference type="PROSITE" id="PS51352">
    <property type="entry name" value="THIOREDOXIN_2"/>
    <property type="match status" value="1"/>
</dbReference>
<gene>
    <name evidence="6" type="ORF">HYN04_07390</name>
</gene>
<dbReference type="PROSITE" id="PS51257">
    <property type="entry name" value="PROKAR_LIPOPROTEIN"/>
    <property type="match status" value="1"/>
</dbReference>
<evidence type="ECO:0000313" key="7">
    <source>
        <dbReference type="Proteomes" id="UP000247763"/>
    </source>
</evidence>
<reference evidence="7" key="1">
    <citation type="submission" date="2018-05" db="EMBL/GenBank/DDBJ databases">
        <title>Genome sequencing of Phenylobacterium sp. HYN0004.</title>
        <authorList>
            <person name="Yi H."/>
            <person name="Baek C."/>
        </authorList>
    </citation>
    <scope>NUCLEOTIDE SEQUENCE [LARGE SCALE GENOMIC DNA]</scope>
    <source>
        <strain evidence="7">HYN0004</strain>
    </source>
</reference>
<evidence type="ECO:0000256" key="1">
    <source>
        <dbReference type="ARBA" id="ARBA00022729"/>
    </source>
</evidence>
<dbReference type="SUPFAM" id="SSF52833">
    <property type="entry name" value="Thioredoxin-like"/>
    <property type="match status" value="1"/>
</dbReference>
<dbReference type="PANTHER" id="PTHR13887">
    <property type="entry name" value="GLUTATHIONE S-TRANSFERASE KAPPA"/>
    <property type="match status" value="1"/>
</dbReference>
<dbReference type="Pfam" id="PF01323">
    <property type="entry name" value="DSBA"/>
    <property type="match status" value="1"/>
</dbReference>
<proteinExistence type="predicted"/>
<dbReference type="OrthoDB" id="9780147at2"/>
<dbReference type="EMBL" id="CP029479">
    <property type="protein sequence ID" value="AWM77597.1"/>
    <property type="molecule type" value="Genomic_DNA"/>
</dbReference>
<dbReference type="RefSeq" id="WP_110450164.1">
    <property type="nucleotide sequence ID" value="NZ_CP029479.1"/>
</dbReference>
<evidence type="ECO:0000256" key="3">
    <source>
        <dbReference type="ARBA" id="ARBA00023157"/>
    </source>
</evidence>
<dbReference type="CDD" id="cd03023">
    <property type="entry name" value="DsbA_Com1_like"/>
    <property type="match status" value="1"/>
</dbReference>
<dbReference type="InterPro" id="IPR041205">
    <property type="entry name" value="ScsC_N"/>
</dbReference>
<dbReference type="InterPro" id="IPR013766">
    <property type="entry name" value="Thioredoxin_domain"/>
</dbReference>
<dbReference type="GO" id="GO:0016491">
    <property type="term" value="F:oxidoreductase activity"/>
    <property type="evidence" value="ECO:0007669"/>
    <property type="project" value="UniProtKB-KW"/>
</dbReference>
<keyword evidence="4" id="KW-0676">Redox-active center</keyword>